<evidence type="ECO:0000313" key="1">
    <source>
        <dbReference type="EMBL" id="SVC15767.1"/>
    </source>
</evidence>
<dbReference type="AlphaFoldDB" id="A0A382JXT3"/>
<gene>
    <name evidence="1" type="ORF">METZ01_LOCUS268621</name>
</gene>
<protein>
    <submittedName>
        <fullName evidence="1">Uncharacterized protein</fullName>
    </submittedName>
</protein>
<proteinExistence type="predicted"/>
<accession>A0A382JXT3</accession>
<reference evidence="1" key="1">
    <citation type="submission" date="2018-05" db="EMBL/GenBank/DDBJ databases">
        <authorList>
            <person name="Lanie J.A."/>
            <person name="Ng W.-L."/>
            <person name="Kazmierczak K.M."/>
            <person name="Andrzejewski T.M."/>
            <person name="Davidsen T.M."/>
            <person name="Wayne K.J."/>
            <person name="Tettelin H."/>
            <person name="Glass J.I."/>
            <person name="Rusch D."/>
            <person name="Podicherti R."/>
            <person name="Tsui H.-C.T."/>
            <person name="Winkler M.E."/>
        </authorList>
    </citation>
    <scope>NUCLEOTIDE SEQUENCE</scope>
</reference>
<organism evidence="1">
    <name type="scientific">marine metagenome</name>
    <dbReference type="NCBI Taxonomy" id="408172"/>
    <lineage>
        <taxon>unclassified sequences</taxon>
        <taxon>metagenomes</taxon>
        <taxon>ecological metagenomes</taxon>
    </lineage>
</organism>
<sequence length="40" mass="4409">MIILCLTTFCKNFFINIFVTSIGLVCKNGGVRVMKGVSKL</sequence>
<dbReference type="EMBL" id="UINC01076518">
    <property type="protein sequence ID" value="SVC15767.1"/>
    <property type="molecule type" value="Genomic_DNA"/>
</dbReference>
<name>A0A382JXT3_9ZZZZ</name>